<dbReference type="PANTHER" id="PTHR35936">
    <property type="entry name" value="MEMBRANE-BOUND LYTIC MUREIN TRANSGLYCOSYLASE F"/>
    <property type="match status" value="1"/>
</dbReference>
<evidence type="ECO:0000256" key="1">
    <source>
        <dbReference type="ARBA" id="ARBA00022729"/>
    </source>
</evidence>
<dbReference type="EMBL" id="JBHTKR010000014">
    <property type="protein sequence ID" value="MFD1196713.1"/>
    <property type="molecule type" value="Genomic_DNA"/>
</dbReference>
<keyword evidence="4" id="KW-1185">Reference proteome</keyword>
<dbReference type="PANTHER" id="PTHR35936:SF19">
    <property type="entry name" value="AMINO-ACID-BINDING PROTEIN YXEM-RELATED"/>
    <property type="match status" value="1"/>
</dbReference>
<comment type="caution">
    <text evidence="3">The sequence shown here is derived from an EMBL/GenBank/DDBJ whole genome shotgun (WGS) entry which is preliminary data.</text>
</comment>
<dbReference type="Gene3D" id="3.40.190.10">
    <property type="entry name" value="Periplasmic binding protein-like II"/>
    <property type="match status" value="2"/>
</dbReference>
<dbReference type="InterPro" id="IPR001638">
    <property type="entry name" value="Solute-binding_3/MltF_N"/>
</dbReference>
<feature type="domain" description="Solute-binding protein family 3/N-terminal" evidence="2">
    <location>
        <begin position="15"/>
        <end position="230"/>
    </location>
</feature>
<dbReference type="RefSeq" id="WP_380795207.1">
    <property type="nucleotide sequence ID" value="NZ_JBHTKR010000014.1"/>
</dbReference>
<dbReference type="Pfam" id="PF00497">
    <property type="entry name" value="SBP_bac_3"/>
    <property type="match status" value="1"/>
</dbReference>
<dbReference type="Proteomes" id="UP001597151">
    <property type="component" value="Unassembled WGS sequence"/>
</dbReference>
<sequence>MAGLAFLPVQALAENITIGTDEAYDARIFTLEPSTLEGFDKAFAEIVCSRANLSCEWKTMPYDVLSSALRDGDVDIIIAAIPSNAELGAGVEKTVAYLQPDPFLTVGPPGTELHKHVKHLGSIADPVFDGWFPTTGYTNVVFPTIEAAVEAIETGEADAVIGERATLEPLIAGSGGKLVKITENAHLRPGVSMVLRSGDVDLRFNLEDRIFDMTQDGSLNALTEEWFGIDAAQW</sequence>
<accession>A0ABW3THT1</accession>
<gene>
    <name evidence="3" type="ORF">ACFQ3C_18780</name>
</gene>
<dbReference type="SUPFAM" id="SSF53850">
    <property type="entry name" value="Periplasmic binding protein-like II"/>
    <property type="match status" value="1"/>
</dbReference>
<evidence type="ECO:0000259" key="2">
    <source>
        <dbReference type="SMART" id="SM00062"/>
    </source>
</evidence>
<reference evidence="4" key="1">
    <citation type="journal article" date="2019" name="Int. J. Syst. Evol. Microbiol.">
        <title>The Global Catalogue of Microorganisms (GCM) 10K type strain sequencing project: providing services to taxonomists for standard genome sequencing and annotation.</title>
        <authorList>
            <consortium name="The Broad Institute Genomics Platform"/>
            <consortium name="The Broad Institute Genome Sequencing Center for Infectious Disease"/>
            <person name="Wu L."/>
            <person name="Ma J."/>
        </authorList>
    </citation>
    <scope>NUCLEOTIDE SEQUENCE [LARGE SCALE GENOMIC DNA]</scope>
    <source>
        <strain evidence="4">CCUG 55328</strain>
    </source>
</reference>
<proteinExistence type="predicted"/>
<evidence type="ECO:0000313" key="3">
    <source>
        <dbReference type="EMBL" id="MFD1196713.1"/>
    </source>
</evidence>
<keyword evidence="1" id="KW-0732">Signal</keyword>
<name>A0ABW3THT1_9RHOB</name>
<organism evidence="3 4">
    <name type="scientific">Seohaeicola saemankumensis</name>
    <dbReference type="NCBI Taxonomy" id="481181"/>
    <lineage>
        <taxon>Bacteria</taxon>
        <taxon>Pseudomonadati</taxon>
        <taxon>Pseudomonadota</taxon>
        <taxon>Alphaproteobacteria</taxon>
        <taxon>Rhodobacterales</taxon>
        <taxon>Roseobacteraceae</taxon>
        <taxon>Seohaeicola</taxon>
    </lineage>
</organism>
<dbReference type="SMART" id="SM00062">
    <property type="entry name" value="PBPb"/>
    <property type="match status" value="1"/>
</dbReference>
<evidence type="ECO:0000313" key="4">
    <source>
        <dbReference type="Proteomes" id="UP001597151"/>
    </source>
</evidence>
<protein>
    <submittedName>
        <fullName evidence="3">Transporter substrate-binding domain-containing protein</fullName>
    </submittedName>
</protein>